<dbReference type="Gene3D" id="3.40.50.300">
    <property type="entry name" value="P-loop containing nucleotide triphosphate hydrolases"/>
    <property type="match status" value="1"/>
</dbReference>
<dbReference type="InterPro" id="IPR027417">
    <property type="entry name" value="P-loop_NTPase"/>
</dbReference>
<dbReference type="RefSeq" id="WP_115467468.1">
    <property type="nucleotide sequence ID" value="NZ_QKRA01000002.1"/>
</dbReference>
<name>A0A370UCM1_9GAMM</name>
<dbReference type="PANTHER" id="PTHR42714:SF7">
    <property type="entry name" value="G DOMAIN-CONTAINING PROTEIN"/>
    <property type="match status" value="1"/>
</dbReference>
<sequence length="454" mass="51635">MAISLLIVGHANTGKTSLIRTLMRDQQFGAIDNRSGTTRHVERIDLIIDKKPILHLIDTPGFEDSIGLWQTRKYEAQAHESGHNWLSYAANAPELTLHFEQEQKILKQLSNCDIILYVIDLRYGPLGKYLDEIDILTCANKPIVPILNFCHVQPNYAREWQQCLAERQLHAHVRFDTVAFFFSDERKLYQTLQSLMPDHYDQLNNLIKRREFDAEQRLKKAQHALMHMLVNSATYQLPCRSAKPQPSDIQQFEDHIRSLEQHFVAHCLDIYTFQTSDVVLRGLAINGSQWQQDIFDADTLKNWGIQTTTVAATGAAIGASIDILSAGLTLGTATTLGALIGASWQTGQSFKSSIINKLRNRAILATGSATLITLLYRGAELINHLHHRGHATQQAFTIEDAKPPTKEEIARYSQLFKKLAQRTEWNQEDTSQELPNHSLIKQLQEEIIRLNDRD</sequence>
<dbReference type="GO" id="GO:0030488">
    <property type="term" value="P:tRNA methylation"/>
    <property type="evidence" value="ECO:0007669"/>
    <property type="project" value="TreeGrafter"/>
</dbReference>
<evidence type="ECO:0000313" key="2">
    <source>
        <dbReference type="EMBL" id="RDL45435.1"/>
    </source>
</evidence>
<dbReference type="InterPro" id="IPR021871">
    <property type="entry name" value="DUF3482"/>
</dbReference>
<protein>
    <submittedName>
        <fullName evidence="2">DUF3482 domain-containing protein</fullName>
    </submittedName>
</protein>
<proteinExistence type="predicted"/>
<gene>
    <name evidence="2" type="ORF">DN730_07445</name>
</gene>
<accession>A0A370UCM1</accession>
<dbReference type="EMBL" id="QKRA01000002">
    <property type="protein sequence ID" value="RDL45435.1"/>
    <property type="molecule type" value="Genomic_DNA"/>
</dbReference>
<dbReference type="Proteomes" id="UP000254326">
    <property type="component" value="Unassembled WGS sequence"/>
</dbReference>
<dbReference type="AlphaFoldDB" id="A0A370UCM1"/>
<reference evidence="2 3" key="1">
    <citation type="submission" date="2018-06" db="EMBL/GenBank/DDBJ databases">
        <title>Marinomonas sp. YLB-05 draft genome sequence.</title>
        <authorList>
            <person name="Yu L."/>
            <person name="Tang X."/>
        </authorList>
    </citation>
    <scope>NUCLEOTIDE SEQUENCE [LARGE SCALE GENOMIC DNA]</scope>
    <source>
        <strain evidence="2 3">YLB-05</strain>
    </source>
</reference>
<comment type="caution">
    <text evidence="2">The sequence shown here is derived from an EMBL/GenBank/DDBJ whole genome shotgun (WGS) entry which is preliminary data.</text>
</comment>
<dbReference type="Pfam" id="PF01926">
    <property type="entry name" value="MMR_HSR1"/>
    <property type="match status" value="1"/>
</dbReference>
<feature type="domain" description="G" evidence="1">
    <location>
        <begin position="6"/>
        <end position="148"/>
    </location>
</feature>
<dbReference type="InterPro" id="IPR006073">
    <property type="entry name" value="GTP-bd"/>
</dbReference>
<dbReference type="GO" id="GO:0002098">
    <property type="term" value="P:tRNA wobble uridine modification"/>
    <property type="evidence" value="ECO:0007669"/>
    <property type="project" value="TreeGrafter"/>
</dbReference>
<keyword evidence="3" id="KW-1185">Reference proteome</keyword>
<dbReference type="CDD" id="cd00882">
    <property type="entry name" value="Ras_like_GTPase"/>
    <property type="match status" value="1"/>
</dbReference>
<dbReference type="GO" id="GO:0005525">
    <property type="term" value="F:GTP binding"/>
    <property type="evidence" value="ECO:0007669"/>
    <property type="project" value="InterPro"/>
</dbReference>
<dbReference type="GO" id="GO:0005829">
    <property type="term" value="C:cytosol"/>
    <property type="evidence" value="ECO:0007669"/>
    <property type="project" value="TreeGrafter"/>
</dbReference>
<dbReference type="SUPFAM" id="SSF52540">
    <property type="entry name" value="P-loop containing nucleoside triphosphate hydrolases"/>
    <property type="match status" value="1"/>
</dbReference>
<organism evidence="2 3">
    <name type="scientific">Marinomonas piezotolerans</name>
    <dbReference type="NCBI Taxonomy" id="2213058"/>
    <lineage>
        <taxon>Bacteria</taxon>
        <taxon>Pseudomonadati</taxon>
        <taxon>Pseudomonadota</taxon>
        <taxon>Gammaproteobacteria</taxon>
        <taxon>Oceanospirillales</taxon>
        <taxon>Oceanospirillaceae</taxon>
        <taxon>Marinomonas</taxon>
    </lineage>
</organism>
<dbReference type="Pfam" id="PF11981">
    <property type="entry name" value="DUF3482"/>
    <property type="match status" value="1"/>
</dbReference>
<evidence type="ECO:0000313" key="3">
    <source>
        <dbReference type="Proteomes" id="UP000254326"/>
    </source>
</evidence>
<evidence type="ECO:0000259" key="1">
    <source>
        <dbReference type="Pfam" id="PF01926"/>
    </source>
</evidence>
<dbReference type="OrthoDB" id="5406017at2"/>
<dbReference type="PANTHER" id="PTHR42714">
    <property type="entry name" value="TRNA MODIFICATION GTPASE GTPBP3"/>
    <property type="match status" value="1"/>
</dbReference>